<dbReference type="EMBL" id="BK032669">
    <property type="protein sequence ID" value="DAF54025.1"/>
    <property type="molecule type" value="Genomic_DNA"/>
</dbReference>
<reference evidence="1" key="1">
    <citation type="journal article" date="2021" name="Proc. Natl. Acad. Sci. U.S.A.">
        <title>A Catalog of Tens of Thousands of Viruses from Human Metagenomes Reveals Hidden Associations with Chronic Diseases.</title>
        <authorList>
            <person name="Tisza M.J."/>
            <person name="Buck C.B."/>
        </authorList>
    </citation>
    <scope>NUCLEOTIDE SEQUENCE</scope>
    <source>
        <strain evidence="1">CtFgp7</strain>
    </source>
</reference>
<name>A0A8S5SSP5_9CAUD</name>
<proteinExistence type="predicted"/>
<organism evidence="1">
    <name type="scientific">Siphoviridae sp. ctFgp7</name>
    <dbReference type="NCBI Taxonomy" id="2827821"/>
    <lineage>
        <taxon>Viruses</taxon>
        <taxon>Duplodnaviria</taxon>
        <taxon>Heunggongvirae</taxon>
        <taxon>Uroviricota</taxon>
        <taxon>Caudoviricetes</taxon>
    </lineage>
</organism>
<protein>
    <submittedName>
        <fullName evidence="1">Uncharacterized protein</fullName>
    </submittedName>
</protein>
<sequence>MATVYSNEKTLVNAGKNVYGGVVGGRMRRYRATVELKAQAADDVIELIDVPAPETFAFGVIYVSATLGTATLAIGTADDADAYMAAKTVTTADAPVFFGTTAAAAADTASETGVKTITATVGTAALPASGTLVVDIYTSGV</sequence>
<evidence type="ECO:0000313" key="1">
    <source>
        <dbReference type="EMBL" id="DAF54025.1"/>
    </source>
</evidence>
<accession>A0A8S5SSP5</accession>